<organism evidence="1 2">
    <name type="scientific">Trichonephila clavata</name>
    <name type="common">Joro spider</name>
    <name type="synonym">Nephila clavata</name>
    <dbReference type="NCBI Taxonomy" id="2740835"/>
    <lineage>
        <taxon>Eukaryota</taxon>
        <taxon>Metazoa</taxon>
        <taxon>Ecdysozoa</taxon>
        <taxon>Arthropoda</taxon>
        <taxon>Chelicerata</taxon>
        <taxon>Arachnida</taxon>
        <taxon>Araneae</taxon>
        <taxon>Araneomorphae</taxon>
        <taxon>Entelegynae</taxon>
        <taxon>Araneoidea</taxon>
        <taxon>Nephilidae</taxon>
        <taxon>Trichonephila</taxon>
    </lineage>
</organism>
<sequence length="103" mass="11834">MIVITMTLSHCSDRKDKPFLYTNLVSNRGTECPLDFLADSFPFIESSMSSQHKRSDIALDIQHFYRPPKASSYSLCRHVNGVDKKSHNAHCSQEENALRRVYN</sequence>
<comment type="caution">
    <text evidence="1">The sequence shown here is derived from an EMBL/GenBank/DDBJ whole genome shotgun (WGS) entry which is preliminary data.</text>
</comment>
<reference evidence="1" key="1">
    <citation type="submission" date="2020-07" db="EMBL/GenBank/DDBJ databases">
        <title>Multicomponent nature underlies the extraordinary mechanical properties of spider dragline silk.</title>
        <authorList>
            <person name="Kono N."/>
            <person name="Nakamura H."/>
            <person name="Mori M."/>
            <person name="Yoshida Y."/>
            <person name="Ohtoshi R."/>
            <person name="Malay A.D."/>
            <person name="Moran D.A.P."/>
            <person name="Tomita M."/>
            <person name="Numata K."/>
            <person name="Arakawa K."/>
        </authorList>
    </citation>
    <scope>NUCLEOTIDE SEQUENCE</scope>
</reference>
<proteinExistence type="predicted"/>
<gene>
    <name evidence="1" type="ORF">TNCT_371071</name>
</gene>
<dbReference type="Proteomes" id="UP000887116">
    <property type="component" value="Unassembled WGS sequence"/>
</dbReference>
<dbReference type="AlphaFoldDB" id="A0A8X6G3H9"/>
<evidence type="ECO:0000313" key="2">
    <source>
        <dbReference type="Proteomes" id="UP000887116"/>
    </source>
</evidence>
<protein>
    <submittedName>
        <fullName evidence="1">Uncharacterized protein</fullName>
    </submittedName>
</protein>
<name>A0A8X6G3H9_TRICU</name>
<evidence type="ECO:0000313" key="1">
    <source>
        <dbReference type="EMBL" id="GFQ95875.1"/>
    </source>
</evidence>
<dbReference type="EMBL" id="BMAO01034330">
    <property type="protein sequence ID" value="GFQ95875.1"/>
    <property type="molecule type" value="Genomic_DNA"/>
</dbReference>
<accession>A0A8X6G3H9</accession>
<keyword evidence="2" id="KW-1185">Reference proteome</keyword>